<keyword evidence="2" id="KW-1185">Reference proteome</keyword>
<dbReference type="Proteomes" id="UP000030428">
    <property type="component" value="Unassembled WGS sequence"/>
</dbReference>
<protein>
    <submittedName>
        <fullName evidence="1">Uncharacterized protein</fullName>
    </submittedName>
</protein>
<accession>A0A4E0QLW3</accession>
<evidence type="ECO:0000313" key="2">
    <source>
        <dbReference type="Proteomes" id="UP000030428"/>
    </source>
</evidence>
<reference evidence="1 2" key="1">
    <citation type="journal article" date="2016" name="Front. Microbiol.">
        <title>Single-Cell (Meta-)Genomics of a Dimorphic Candidatus Thiomargarita nelsonii Reveals Genomic Plasticity.</title>
        <authorList>
            <person name="Flood B.E."/>
            <person name="Fliss P."/>
            <person name="Jones D.S."/>
            <person name="Dick G.J."/>
            <person name="Jain S."/>
            <person name="Kaster A.K."/>
            <person name="Winkel M."/>
            <person name="Mussmann M."/>
            <person name="Bailey J."/>
        </authorList>
    </citation>
    <scope>NUCLEOTIDE SEQUENCE [LARGE SCALE GENOMIC DNA]</scope>
    <source>
        <strain evidence="1">Hydrate Ridge</strain>
    </source>
</reference>
<proteinExistence type="predicted"/>
<gene>
    <name evidence="1" type="ORF">PN36_26560</name>
</gene>
<evidence type="ECO:0000313" key="1">
    <source>
        <dbReference type="EMBL" id="TGO02339.1"/>
    </source>
</evidence>
<sequence>MATLTIELPEILAHQIQTYGISKQSLEQMFVRLVQTYLHKYKLANENPTADVALDGETFARHMISNNRTLFEELSRLSPPLWLKVYTLEIRFFSGASRTFGEGTFLAF</sequence>
<name>A0A4E0QLW3_9GAMM</name>
<comment type="caution">
    <text evidence="1">The sequence shown here is derived from an EMBL/GenBank/DDBJ whole genome shotgun (WGS) entry which is preliminary data.</text>
</comment>
<organism evidence="1 2">
    <name type="scientific">Candidatus Thiomargarita nelsonii</name>
    <dbReference type="NCBI Taxonomy" id="1003181"/>
    <lineage>
        <taxon>Bacteria</taxon>
        <taxon>Pseudomonadati</taxon>
        <taxon>Pseudomonadota</taxon>
        <taxon>Gammaproteobacteria</taxon>
        <taxon>Thiotrichales</taxon>
        <taxon>Thiotrichaceae</taxon>
        <taxon>Thiomargarita</taxon>
    </lineage>
</organism>
<dbReference type="AlphaFoldDB" id="A0A4E0QLW3"/>
<dbReference type="EMBL" id="JSZA02000157">
    <property type="protein sequence ID" value="TGO02339.1"/>
    <property type="molecule type" value="Genomic_DNA"/>
</dbReference>